<feature type="transmembrane region" description="Helical" evidence="1">
    <location>
        <begin position="66"/>
        <end position="89"/>
    </location>
</feature>
<sequence length="95" mass="9602">MTPEALGLTLSPAGPLLLALGVALTVWGAFGMRRAAWRPWWALLFPLGAVVPAALVGMSWPGAQVAWGVLAFVVAVQAGAALAGSLLAGRGGVRV</sequence>
<dbReference type="AlphaFoldDB" id="A0AAE3XEH2"/>
<dbReference type="Proteomes" id="UP001185331">
    <property type="component" value="Unassembled WGS sequence"/>
</dbReference>
<keyword evidence="1" id="KW-0472">Membrane</keyword>
<protein>
    <submittedName>
        <fullName evidence="2">Uncharacterized protein</fullName>
    </submittedName>
</protein>
<feature type="transmembrane region" description="Helical" evidence="1">
    <location>
        <begin position="42"/>
        <end position="60"/>
    </location>
</feature>
<organism evidence="2 3">
    <name type="scientific">Deinococcus soli</name>
    <name type="common">ex Cha et al. 2016</name>
    <dbReference type="NCBI Taxonomy" id="1309411"/>
    <lineage>
        <taxon>Bacteria</taxon>
        <taxon>Thermotogati</taxon>
        <taxon>Deinococcota</taxon>
        <taxon>Deinococci</taxon>
        <taxon>Deinococcales</taxon>
        <taxon>Deinococcaceae</taxon>
        <taxon>Deinococcus</taxon>
    </lineage>
</organism>
<accession>A0AAE3XEH2</accession>
<reference evidence="2" key="1">
    <citation type="submission" date="2023-07" db="EMBL/GenBank/DDBJ databases">
        <title>Sorghum-associated microbial communities from plants grown in Nebraska, USA.</title>
        <authorList>
            <person name="Schachtman D."/>
        </authorList>
    </citation>
    <scope>NUCLEOTIDE SEQUENCE</scope>
    <source>
        <strain evidence="2">BE330</strain>
    </source>
</reference>
<proteinExistence type="predicted"/>
<feature type="transmembrane region" description="Helical" evidence="1">
    <location>
        <begin position="12"/>
        <end position="30"/>
    </location>
</feature>
<dbReference type="EMBL" id="JAVDQK010000005">
    <property type="protein sequence ID" value="MDR6219017.1"/>
    <property type="molecule type" value="Genomic_DNA"/>
</dbReference>
<keyword evidence="1" id="KW-1133">Transmembrane helix</keyword>
<name>A0AAE3XEH2_9DEIO</name>
<evidence type="ECO:0000313" key="2">
    <source>
        <dbReference type="EMBL" id="MDR6219017.1"/>
    </source>
</evidence>
<evidence type="ECO:0000256" key="1">
    <source>
        <dbReference type="SAM" id="Phobius"/>
    </source>
</evidence>
<evidence type="ECO:0000313" key="3">
    <source>
        <dbReference type="Proteomes" id="UP001185331"/>
    </source>
</evidence>
<keyword evidence="1" id="KW-0812">Transmembrane</keyword>
<dbReference type="RefSeq" id="WP_309854023.1">
    <property type="nucleotide sequence ID" value="NZ_JAVDQJ010000004.1"/>
</dbReference>
<gene>
    <name evidence="2" type="ORF">J2Y00_002614</name>
</gene>
<comment type="caution">
    <text evidence="2">The sequence shown here is derived from an EMBL/GenBank/DDBJ whole genome shotgun (WGS) entry which is preliminary data.</text>
</comment>